<dbReference type="EMBL" id="UZAN01070163">
    <property type="protein sequence ID" value="VDP94891.1"/>
    <property type="molecule type" value="Genomic_DNA"/>
</dbReference>
<evidence type="ECO:0000313" key="4">
    <source>
        <dbReference type="WBParaSite" id="ECPE_0001763301-mRNA-1"/>
    </source>
</evidence>
<dbReference type="AlphaFoldDB" id="A0A183BEF3"/>
<reference evidence="2 3" key="2">
    <citation type="submission" date="2018-11" db="EMBL/GenBank/DDBJ databases">
        <authorList>
            <consortium name="Pathogen Informatics"/>
        </authorList>
    </citation>
    <scope>NUCLEOTIDE SEQUENCE [LARGE SCALE GENOMIC DNA]</scope>
    <source>
        <strain evidence="2 3">Egypt</strain>
    </source>
</reference>
<dbReference type="Proteomes" id="UP000272942">
    <property type="component" value="Unassembled WGS sequence"/>
</dbReference>
<reference evidence="4" key="1">
    <citation type="submission" date="2016-06" db="UniProtKB">
        <authorList>
            <consortium name="WormBaseParasite"/>
        </authorList>
    </citation>
    <scope>IDENTIFICATION</scope>
</reference>
<feature type="signal peptide" evidence="1">
    <location>
        <begin position="1"/>
        <end position="18"/>
    </location>
</feature>
<evidence type="ECO:0000313" key="2">
    <source>
        <dbReference type="EMBL" id="VDP94891.1"/>
    </source>
</evidence>
<dbReference type="OrthoDB" id="10416310at2759"/>
<keyword evidence="3" id="KW-1185">Reference proteome</keyword>
<organism evidence="4">
    <name type="scientific">Echinostoma caproni</name>
    <dbReference type="NCBI Taxonomy" id="27848"/>
    <lineage>
        <taxon>Eukaryota</taxon>
        <taxon>Metazoa</taxon>
        <taxon>Spiralia</taxon>
        <taxon>Lophotrochozoa</taxon>
        <taxon>Platyhelminthes</taxon>
        <taxon>Trematoda</taxon>
        <taxon>Digenea</taxon>
        <taxon>Plagiorchiida</taxon>
        <taxon>Echinostomata</taxon>
        <taxon>Echinostomatoidea</taxon>
        <taxon>Echinostomatidae</taxon>
        <taxon>Echinostoma</taxon>
    </lineage>
</organism>
<dbReference type="WBParaSite" id="ECPE_0001763301-mRNA-1">
    <property type="protein sequence ID" value="ECPE_0001763301-mRNA-1"/>
    <property type="gene ID" value="ECPE_0001763301"/>
</dbReference>
<feature type="chain" id="PRO_5043138382" evidence="1">
    <location>
        <begin position="19"/>
        <end position="152"/>
    </location>
</feature>
<proteinExistence type="predicted"/>
<evidence type="ECO:0000256" key="1">
    <source>
        <dbReference type="SAM" id="SignalP"/>
    </source>
</evidence>
<evidence type="ECO:0000313" key="3">
    <source>
        <dbReference type="Proteomes" id="UP000272942"/>
    </source>
</evidence>
<keyword evidence="1" id="KW-0732">Signal</keyword>
<sequence>MLLLPNLFIVSGFSLVRPAVYTGYADEAPEIASFYHNFRRTHGLYGTPVNYVFVREMRPTLVSTRAKYGYGPKHAYLSKPKVEYTVITRLVQELRIPVPIKKYGLAPKIGRNYKFERPGYEEQKYRPFERRPHHHHFYYQHDDYREREPGRF</sequence>
<protein>
    <submittedName>
        <fullName evidence="2 4">Uncharacterized protein</fullName>
    </submittedName>
</protein>
<gene>
    <name evidence="2" type="ORF">ECPE_LOCUS17589</name>
</gene>
<name>A0A183BEF3_9TREM</name>
<accession>A0A183BEF3</accession>